<evidence type="ECO:0000256" key="1">
    <source>
        <dbReference type="ARBA" id="ARBA00010940"/>
    </source>
</evidence>
<evidence type="ECO:0000256" key="3">
    <source>
        <dbReference type="ARBA" id="ARBA00023125"/>
    </source>
</evidence>
<evidence type="ECO:0000259" key="7">
    <source>
        <dbReference type="SMART" id="SM01372"/>
    </source>
</evidence>
<evidence type="ECO:0000313" key="8">
    <source>
        <dbReference type="EMBL" id="KAL1519216.1"/>
    </source>
</evidence>
<comment type="subcellular location">
    <subcellularLocation>
        <location evidence="5">Nucleus</location>
    </subcellularLocation>
</comment>
<dbReference type="PANTHER" id="PTHR12081:SF7">
    <property type="entry name" value="TRANSCRIPTION FACTOR EFL-3"/>
    <property type="match status" value="1"/>
</dbReference>
<dbReference type="InterPro" id="IPR003316">
    <property type="entry name" value="E2F_WHTH_DNA-bd_dom"/>
</dbReference>
<dbReference type="SUPFAM" id="SSF46785">
    <property type="entry name" value="Winged helix' DNA-binding domain"/>
    <property type="match status" value="2"/>
</dbReference>
<keyword evidence="2 5" id="KW-0805">Transcription regulation</keyword>
<name>A0AB34JC42_PRYPA</name>
<dbReference type="Gene3D" id="1.10.10.10">
    <property type="entry name" value="Winged helix-like DNA-binding domain superfamily/Winged helix DNA-binding domain"/>
    <property type="match status" value="2"/>
</dbReference>
<dbReference type="SMART" id="SM01372">
    <property type="entry name" value="E2F_TDP"/>
    <property type="match status" value="2"/>
</dbReference>
<feature type="region of interest" description="Disordered" evidence="6">
    <location>
        <begin position="308"/>
        <end position="367"/>
    </location>
</feature>
<feature type="compositionally biased region" description="Basic and acidic residues" evidence="6">
    <location>
        <begin position="10"/>
        <end position="19"/>
    </location>
</feature>
<reference evidence="8 9" key="1">
    <citation type="journal article" date="2024" name="Science">
        <title>Giant polyketide synthase enzymes in the biosynthesis of giant marine polyether toxins.</title>
        <authorList>
            <person name="Fallon T.R."/>
            <person name="Shende V.V."/>
            <person name="Wierzbicki I.H."/>
            <person name="Pendleton A.L."/>
            <person name="Watervoot N.F."/>
            <person name="Auber R.P."/>
            <person name="Gonzalez D.J."/>
            <person name="Wisecaver J.H."/>
            <person name="Moore B.S."/>
        </authorList>
    </citation>
    <scope>NUCLEOTIDE SEQUENCE [LARGE SCALE GENOMIC DNA]</scope>
    <source>
        <strain evidence="8 9">12B1</strain>
    </source>
</reference>
<dbReference type="PANTHER" id="PTHR12081">
    <property type="entry name" value="TRANSCRIPTION FACTOR E2F"/>
    <property type="match status" value="1"/>
</dbReference>
<dbReference type="GO" id="GO:0090575">
    <property type="term" value="C:RNA polymerase II transcription regulator complex"/>
    <property type="evidence" value="ECO:0007669"/>
    <property type="project" value="TreeGrafter"/>
</dbReference>
<sequence length="384" mass="41094">MTESTFPERAAVERADCEAKTPPSGLSGKGAAALLQCLKASAPAPDCADEFGEVVEGVSRKDKSLGLLCDNFLQLFASGYSHTVELETVAARLGVGRRRIYDIVNVLESLDVVLRLEDRAASYEWLGLSRLGECLRRLSALEPPVKLVLEEAVEGKENGDAEEGAAMEKEKEGRKEKSIRELSVKFVCLFLQAASATQLNGTLSLDLAARSLLFHERGVGVAGGEPDPGAMKTKVRRLYDICNVLTSLRMIEKVKLAATCKPAFKWLGLTSDTKKVFDAVEAKSRIVRQYGGGTNAPVCSKRKLAQAAEGRRAVLKPPPPPHTEAPLPAPPASRPPPRPAEVLKAEAPTPSHRRVVDLTPAGTPRSASSANTLLFLAGVVATPS</sequence>
<evidence type="ECO:0000256" key="6">
    <source>
        <dbReference type="SAM" id="MobiDB-lite"/>
    </source>
</evidence>
<dbReference type="Pfam" id="PF02319">
    <property type="entry name" value="WHD_E2F_TDP"/>
    <property type="match status" value="2"/>
</dbReference>
<dbReference type="InterPro" id="IPR015633">
    <property type="entry name" value="E2F"/>
</dbReference>
<feature type="domain" description="E2F/DP family winged-helix DNA-binding" evidence="7">
    <location>
        <begin position="60"/>
        <end position="127"/>
    </location>
</feature>
<keyword evidence="5" id="KW-0539">Nucleus</keyword>
<feature type="domain" description="E2F/DP family winged-helix DNA-binding" evidence="7">
    <location>
        <begin position="174"/>
        <end position="268"/>
    </location>
</feature>
<accession>A0AB34JC42</accession>
<evidence type="ECO:0000256" key="4">
    <source>
        <dbReference type="ARBA" id="ARBA00023163"/>
    </source>
</evidence>
<dbReference type="GO" id="GO:0000981">
    <property type="term" value="F:DNA-binding transcription factor activity, RNA polymerase II-specific"/>
    <property type="evidence" value="ECO:0007669"/>
    <property type="project" value="TreeGrafter"/>
</dbReference>
<gene>
    <name evidence="8" type="ORF">AB1Y20_003475</name>
</gene>
<keyword evidence="9" id="KW-1185">Reference proteome</keyword>
<dbReference type="AlphaFoldDB" id="A0AB34JC42"/>
<dbReference type="EMBL" id="JBGBPQ010000010">
    <property type="protein sequence ID" value="KAL1519216.1"/>
    <property type="molecule type" value="Genomic_DNA"/>
</dbReference>
<evidence type="ECO:0000256" key="2">
    <source>
        <dbReference type="ARBA" id="ARBA00023015"/>
    </source>
</evidence>
<proteinExistence type="inferred from homology"/>
<feature type="region of interest" description="Disordered" evidence="6">
    <location>
        <begin position="1"/>
        <end position="25"/>
    </location>
</feature>
<feature type="compositionally biased region" description="Pro residues" evidence="6">
    <location>
        <begin position="316"/>
        <end position="339"/>
    </location>
</feature>
<keyword evidence="3 5" id="KW-0238">DNA-binding</keyword>
<dbReference type="GO" id="GO:0000978">
    <property type="term" value="F:RNA polymerase II cis-regulatory region sequence-specific DNA binding"/>
    <property type="evidence" value="ECO:0007669"/>
    <property type="project" value="InterPro"/>
</dbReference>
<comment type="similarity">
    <text evidence="1 5">Belongs to the E2F/DP family.</text>
</comment>
<dbReference type="InterPro" id="IPR036390">
    <property type="entry name" value="WH_DNA-bd_sf"/>
</dbReference>
<evidence type="ECO:0000313" key="9">
    <source>
        <dbReference type="Proteomes" id="UP001515480"/>
    </source>
</evidence>
<evidence type="ECO:0000256" key="5">
    <source>
        <dbReference type="RuleBase" id="RU003796"/>
    </source>
</evidence>
<dbReference type="Proteomes" id="UP001515480">
    <property type="component" value="Unassembled WGS sequence"/>
</dbReference>
<organism evidence="8 9">
    <name type="scientific">Prymnesium parvum</name>
    <name type="common">Toxic golden alga</name>
    <dbReference type="NCBI Taxonomy" id="97485"/>
    <lineage>
        <taxon>Eukaryota</taxon>
        <taxon>Haptista</taxon>
        <taxon>Haptophyta</taxon>
        <taxon>Prymnesiophyceae</taxon>
        <taxon>Prymnesiales</taxon>
        <taxon>Prymnesiaceae</taxon>
        <taxon>Prymnesium</taxon>
    </lineage>
</organism>
<keyword evidence="4 5" id="KW-0804">Transcription</keyword>
<dbReference type="InterPro" id="IPR036388">
    <property type="entry name" value="WH-like_DNA-bd_sf"/>
</dbReference>
<comment type="caution">
    <text evidence="8">The sequence shown here is derived from an EMBL/GenBank/DDBJ whole genome shotgun (WGS) entry which is preliminary data.</text>
</comment>
<protein>
    <recommendedName>
        <fullName evidence="7">E2F/DP family winged-helix DNA-binding domain-containing protein</fullName>
    </recommendedName>
</protein>